<organism evidence="1 2">
    <name type="scientific">Lentinus brumalis</name>
    <dbReference type="NCBI Taxonomy" id="2498619"/>
    <lineage>
        <taxon>Eukaryota</taxon>
        <taxon>Fungi</taxon>
        <taxon>Dikarya</taxon>
        <taxon>Basidiomycota</taxon>
        <taxon>Agaricomycotina</taxon>
        <taxon>Agaricomycetes</taxon>
        <taxon>Polyporales</taxon>
        <taxon>Polyporaceae</taxon>
        <taxon>Lentinus</taxon>
    </lineage>
</organism>
<keyword evidence="2" id="KW-1185">Reference proteome</keyword>
<dbReference type="AlphaFoldDB" id="A0A371D4R8"/>
<name>A0A371D4R8_9APHY</name>
<protein>
    <submittedName>
        <fullName evidence="1">Uncharacterized protein</fullName>
    </submittedName>
</protein>
<accession>A0A371D4R8</accession>
<dbReference type="EMBL" id="KZ857418">
    <property type="protein sequence ID" value="RDX47544.1"/>
    <property type="molecule type" value="Genomic_DNA"/>
</dbReference>
<reference evidence="1 2" key="1">
    <citation type="journal article" date="2018" name="Biotechnol. Biofuels">
        <title>Integrative visual omics of the white-rot fungus Polyporus brumalis exposes the biotechnological potential of its oxidative enzymes for delignifying raw plant biomass.</title>
        <authorList>
            <person name="Miyauchi S."/>
            <person name="Rancon A."/>
            <person name="Drula E."/>
            <person name="Hage H."/>
            <person name="Chaduli D."/>
            <person name="Favel A."/>
            <person name="Grisel S."/>
            <person name="Henrissat B."/>
            <person name="Herpoel-Gimbert I."/>
            <person name="Ruiz-Duenas F.J."/>
            <person name="Chevret D."/>
            <person name="Hainaut M."/>
            <person name="Lin J."/>
            <person name="Wang M."/>
            <person name="Pangilinan J."/>
            <person name="Lipzen A."/>
            <person name="Lesage-Meessen L."/>
            <person name="Navarro D."/>
            <person name="Riley R."/>
            <person name="Grigoriev I.V."/>
            <person name="Zhou S."/>
            <person name="Raouche S."/>
            <person name="Rosso M.N."/>
        </authorList>
    </citation>
    <scope>NUCLEOTIDE SEQUENCE [LARGE SCALE GENOMIC DNA]</scope>
    <source>
        <strain evidence="1 2">BRFM 1820</strain>
    </source>
</reference>
<gene>
    <name evidence="1" type="ORF">OH76DRAFT_771631</name>
</gene>
<evidence type="ECO:0000313" key="1">
    <source>
        <dbReference type="EMBL" id="RDX47544.1"/>
    </source>
</evidence>
<sequence length="232" mass="25564">MSTSQQGLFFKTDESVWRSLTTVEEYTASVSRTSTTTVEKSKVKARLANEVRIKNLSRCYTNTISLDNSANGGKCLVGNCASETLDNIWALVSPPSTAPLGPAHASPAKHEEDVYQFSVGLGELKCGEKSEWAASTLMIAVQSMRMRTSPQMYWPGSHALLNFRRALFSLGKQSAACEGRLSAKYCLQTRNCYRSATMRLLLLCLPVAWCSLWLVRARGTPNGRRTPVTLSL</sequence>
<proteinExistence type="predicted"/>
<dbReference type="Proteomes" id="UP000256964">
    <property type="component" value="Unassembled WGS sequence"/>
</dbReference>
<evidence type="ECO:0000313" key="2">
    <source>
        <dbReference type="Proteomes" id="UP000256964"/>
    </source>
</evidence>